<gene>
    <name evidence="2" type="ORF">HNAJ_LOCUS5258</name>
</gene>
<dbReference type="InterPro" id="IPR023578">
    <property type="entry name" value="Ras_GEF_dom_sf"/>
</dbReference>
<evidence type="ECO:0000313" key="2">
    <source>
        <dbReference type="EMBL" id="VDO01118.1"/>
    </source>
</evidence>
<dbReference type="OrthoDB" id="546434at2759"/>
<evidence type="ECO:0000313" key="3">
    <source>
        <dbReference type="Proteomes" id="UP000278807"/>
    </source>
</evidence>
<feature type="region of interest" description="Disordered" evidence="1">
    <location>
        <begin position="327"/>
        <end position="381"/>
    </location>
</feature>
<evidence type="ECO:0000256" key="1">
    <source>
        <dbReference type="SAM" id="MobiDB-lite"/>
    </source>
</evidence>
<dbReference type="GO" id="GO:0005085">
    <property type="term" value="F:guanyl-nucleotide exchange factor activity"/>
    <property type="evidence" value="ECO:0007669"/>
    <property type="project" value="InterPro"/>
</dbReference>
<name>A0A3P7V5T6_RODNA</name>
<reference evidence="2 3" key="1">
    <citation type="submission" date="2018-11" db="EMBL/GenBank/DDBJ databases">
        <authorList>
            <consortium name="Pathogen Informatics"/>
        </authorList>
    </citation>
    <scope>NUCLEOTIDE SEQUENCE [LARGE SCALE GENOMIC DNA]</scope>
</reference>
<dbReference type="EMBL" id="UZAE01004311">
    <property type="protein sequence ID" value="VDO01118.1"/>
    <property type="molecule type" value="Genomic_DNA"/>
</dbReference>
<dbReference type="Proteomes" id="UP000278807">
    <property type="component" value="Unassembled WGS sequence"/>
</dbReference>
<sequence length="381" mass="41441">MLEALRPAGMHESELLASPEDYIDYYQHQVHWVDSPAVPFIAVGGQTRLIHLELKLNDYLPGGSEKEPLINFSKCHQIADLKEHYLSFQNIPFNLQPDPVIQDFLKQLDPHALAGVKDEAEFEDLMFQQSLCIQPREGTTPNLSNFPSAESSMNRQLTATELRVGNLISAAPIDVNMKTGFKEFRQLIAITSISPDAKFDFATSANSVLLPNRTPSCGSLGRGLKVRDQLSASCSASSTECSSRVSPALHIEPGAPPPLPPKPTVVSLHASPLPVGEWRDVFASNSEHIDVTDFTTTVAAPPLPPRASASPSIDRIMELSPRPLEECHQCSRSANPTASLERRCQLGGPVDGRPPPPPPKTSTSHFSTSLHSNPTDGNSPI</sequence>
<dbReference type="GO" id="GO:0007264">
    <property type="term" value="P:small GTPase-mediated signal transduction"/>
    <property type="evidence" value="ECO:0007669"/>
    <property type="project" value="InterPro"/>
</dbReference>
<organism evidence="2 3">
    <name type="scientific">Rodentolepis nana</name>
    <name type="common">Dwarf tapeworm</name>
    <name type="synonym">Hymenolepis nana</name>
    <dbReference type="NCBI Taxonomy" id="102285"/>
    <lineage>
        <taxon>Eukaryota</taxon>
        <taxon>Metazoa</taxon>
        <taxon>Spiralia</taxon>
        <taxon>Lophotrochozoa</taxon>
        <taxon>Platyhelminthes</taxon>
        <taxon>Cestoda</taxon>
        <taxon>Eucestoda</taxon>
        <taxon>Cyclophyllidea</taxon>
        <taxon>Hymenolepididae</taxon>
        <taxon>Rodentolepis</taxon>
    </lineage>
</organism>
<dbReference type="InterPro" id="IPR036964">
    <property type="entry name" value="RASGEF_cat_dom_sf"/>
</dbReference>
<dbReference type="SUPFAM" id="SSF48366">
    <property type="entry name" value="Ras GEF"/>
    <property type="match status" value="1"/>
</dbReference>
<accession>A0A3P7V5T6</accession>
<proteinExistence type="predicted"/>
<feature type="compositionally biased region" description="Low complexity" evidence="1">
    <location>
        <begin position="361"/>
        <end position="372"/>
    </location>
</feature>
<protein>
    <submittedName>
        <fullName evidence="2">Uncharacterized protein</fullName>
    </submittedName>
</protein>
<dbReference type="Gene3D" id="1.10.840.10">
    <property type="entry name" value="Ras guanine-nucleotide exchange factors catalytic domain"/>
    <property type="match status" value="1"/>
</dbReference>
<keyword evidence="3" id="KW-1185">Reference proteome</keyword>
<dbReference type="AlphaFoldDB" id="A0A3P7V5T6"/>